<dbReference type="Gene3D" id="3.40.50.720">
    <property type="entry name" value="NAD(P)-binding Rossmann-like Domain"/>
    <property type="match status" value="1"/>
</dbReference>
<protein>
    <recommendedName>
        <fullName evidence="7 8">UDP-N-acetylmuramoylalanine--D-glutamate ligase</fullName>
        <ecNumber evidence="7 8">6.3.2.9</ecNumber>
    </recommendedName>
    <alternativeName>
        <fullName evidence="7">D-glutamic acid-adding enzyme</fullName>
    </alternativeName>
    <alternativeName>
        <fullName evidence="7">UDP-N-acetylmuramoyl-L-alanyl-D-glutamate synthetase</fullName>
    </alternativeName>
</protein>
<name>A0A7S7NXK2_PALFE</name>
<dbReference type="SUPFAM" id="SSF51984">
    <property type="entry name" value="MurCD N-terminal domain"/>
    <property type="match status" value="1"/>
</dbReference>
<dbReference type="PANTHER" id="PTHR43692">
    <property type="entry name" value="UDP-N-ACETYLMURAMOYLALANINE--D-GLUTAMATE LIGASE"/>
    <property type="match status" value="1"/>
</dbReference>
<evidence type="ECO:0000256" key="6">
    <source>
        <dbReference type="ARBA" id="ARBA00022840"/>
    </source>
</evidence>
<dbReference type="GO" id="GO:0008764">
    <property type="term" value="F:UDP-N-acetylmuramoylalanine-D-glutamate ligase activity"/>
    <property type="evidence" value="ECO:0007669"/>
    <property type="project" value="UniProtKB-UniRule"/>
</dbReference>
<sequence>MNIEGARVTVFGMGKSGLATIGLLHAHGAVVRASDVKAPADLPDLGVEFVPQGPEALAGCDLAVLSPGVTPNRPLFEEAAARGVKVVGDVEAASWFLRGPIIGITGANGKTTTTALVGHLLETAGIPCQVGGNIGTPLASMVNDSSDGKWNVLELSSFQLETTDTLHVKIAAALNVTPDHLDRHGSFENYAAAKARIFRNQTGSDFAVLNAENEPTVAYAKLTAAQVRWFHAGGAVKPGFYREGDQLTADGVPFMAVSEVKLRGRHNLENVLAGACAAHLAGAPLASIREGVMTFPGVEHRIEYVRTVNGAAYFNDSKATNVDATVKALESFDHGLWVILGGKDKNSDYTTLRDLLHNRAKAALLIGAAAEKIAAHLGDAVRLERCGDLAHAVALAHREAQPGDTVLLAPACASFDQFSGYEERGRVFKHLVKELEN</sequence>
<proteinExistence type="inferred from homology"/>
<dbReference type="SUPFAM" id="SSF53623">
    <property type="entry name" value="MurD-like peptide ligases, catalytic domain"/>
    <property type="match status" value="1"/>
</dbReference>
<comment type="catalytic activity">
    <reaction evidence="7 8">
        <text>UDP-N-acetyl-alpha-D-muramoyl-L-alanine + D-glutamate + ATP = UDP-N-acetyl-alpha-D-muramoyl-L-alanyl-D-glutamate + ADP + phosphate + H(+)</text>
        <dbReference type="Rhea" id="RHEA:16429"/>
        <dbReference type="ChEBI" id="CHEBI:15378"/>
        <dbReference type="ChEBI" id="CHEBI:29986"/>
        <dbReference type="ChEBI" id="CHEBI:30616"/>
        <dbReference type="ChEBI" id="CHEBI:43474"/>
        <dbReference type="ChEBI" id="CHEBI:83898"/>
        <dbReference type="ChEBI" id="CHEBI:83900"/>
        <dbReference type="ChEBI" id="CHEBI:456216"/>
        <dbReference type="EC" id="6.3.2.9"/>
    </reaction>
</comment>
<accession>A0A7S7NXK2</accession>
<dbReference type="GO" id="GO:0005524">
    <property type="term" value="F:ATP binding"/>
    <property type="evidence" value="ECO:0007669"/>
    <property type="project" value="UniProtKB-UniRule"/>
</dbReference>
<dbReference type="HAMAP" id="MF_00639">
    <property type="entry name" value="MurD"/>
    <property type="match status" value="1"/>
</dbReference>
<evidence type="ECO:0000313" key="11">
    <source>
        <dbReference type="EMBL" id="QOY91624.1"/>
    </source>
</evidence>
<keyword evidence="7 8" id="KW-0131">Cell cycle</keyword>
<organism evidence="11 12">
    <name type="scientific">Paludibaculum fermentans</name>
    <dbReference type="NCBI Taxonomy" id="1473598"/>
    <lineage>
        <taxon>Bacteria</taxon>
        <taxon>Pseudomonadati</taxon>
        <taxon>Acidobacteriota</taxon>
        <taxon>Terriglobia</taxon>
        <taxon>Bryobacterales</taxon>
        <taxon>Bryobacteraceae</taxon>
        <taxon>Paludibaculum</taxon>
    </lineage>
</organism>
<comment type="similarity">
    <text evidence="7">Belongs to the MurCDEF family.</text>
</comment>
<dbReference type="Pfam" id="PF08245">
    <property type="entry name" value="Mur_ligase_M"/>
    <property type="match status" value="1"/>
</dbReference>
<dbReference type="GO" id="GO:0071555">
    <property type="term" value="P:cell wall organization"/>
    <property type="evidence" value="ECO:0007669"/>
    <property type="project" value="UniProtKB-KW"/>
</dbReference>
<keyword evidence="6 7" id="KW-0067">ATP-binding</keyword>
<evidence type="ECO:0000259" key="9">
    <source>
        <dbReference type="Pfam" id="PF02875"/>
    </source>
</evidence>
<keyword evidence="7 8" id="KW-0132">Cell division</keyword>
<keyword evidence="5 7" id="KW-0547">Nucleotide-binding</keyword>
<dbReference type="KEGG" id="pfer:IRI77_17265"/>
<dbReference type="Gene3D" id="3.90.190.20">
    <property type="entry name" value="Mur ligase, C-terminal domain"/>
    <property type="match status" value="1"/>
</dbReference>
<comment type="function">
    <text evidence="7 8">Cell wall formation. Catalyzes the addition of glutamate to the nucleotide precursor UDP-N-acetylmuramoyl-L-alanine (UMA).</text>
</comment>
<dbReference type="InterPro" id="IPR005762">
    <property type="entry name" value="MurD"/>
</dbReference>
<feature type="domain" description="Mur ligase central" evidence="10">
    <location>
        <begin position="104"/>
        <end position="278"/>
    </location>
</feature>
<dbReference type="GO" id="GO:0009252">
    <property type="term" value="P:peptidoglycan biosynthetic process"/>
    <property type="evidence" value="ECO:0007669"/>
    <property type="project" value="UniProtKB-UniRule"/>
</dbReference>
<dbReference type="InterPro" id="IPR036615">
    <property type="entry name" value="Mur_ligase_C_dom_sf"/>
</dbReference>
<feature type="binding site" evidence="7">
    <location>
        <begin position="106"/>
        <end position="112"/>
    </location>
    <ligand>
        <name>ATP</name>
        <dbReference type="ChEBI" id="CHEBI:30616"/>
    </ligand>
</feature>
<dbReference type="GO" id="GO:0005737">
    <property type="term" value="C:cytoplasm"/>
    <property type="evidence" value="ECO:0007669"/>
    <property type="project" value="UniProtKB-SubCell"/>
</dbReference>
<dbReference type="Proteomes" id="UP000593892">
    <property type="component" value="Chromosome"/>
</dbReference>
<dbReference type="Gene3D" id="3.40.1190.10">
    <property type="entry name" value="Mur-like, catalytic domain"/>
    <property type="match status" value="1"/>
</dbReference>
<dbReference type="RefSeq" id="WP_194453278.1">
    <property type="nucleotide sequence ID" value="NZ_CP063849.1"/>
</dbReference>
<reference evidence="11 12" key="1">
    <citation type="submission" date="2020-10" db="EMBL/GenBank/DDBJ databases">
        <title>Complete genome sequence of Paludibaculum fermentans P105T, a facultatively anaerobic acidobacterium capable of dissimilatory Fe(III) reduction.</title>
        <authorList>
            <person name="Dedysh S.N."/>
            <person name="Beletsky A.V."/>
            <person name="Kulichevskaya I.S."/>
            <person name="Mardanov A.V."/>
            <person name="Ravin N.V."/>
        </authorList>
    </citation>
    <scope>NUCLEOTIDE SEQUENCE [LARGE SCALE GENOMIC DNA]</scope>
    <source>
        <strain evidence="11 12">P105</strain>
    </source>
</reference>
<dbReference type="Pfam" id="PF02875">
    <property type="entry name" value="Mur_ligase_C"/>
    <property type="match status" value="1"/>
</dbReference>
<dbReference type="InterPro" id="IPR004101">
    <property type="entry name" value="Mur_ligase_C"/>
</dbReference>
<evidence type="ECO:0000256" key="5">
    <source>
        <dbReference type="ARBA" id="ARBA00022741"/>
    </source>
</evidence>
<dbReference type="Pfam" id="PF21799">
    <property type="entry name" value="MurD-like_N"/>
    <property type="match status" value="1"/>
</dbReference>
<dbReference type="InterPro" id="IPR036565">
    <property type="entry name" value="Mur-like_cat_sf"/>
</dbReference>
<dbReference type="AlphaFoldDB" id="A0A7S7NXK2"/>
<keyword evidence="7 8" id="KW-0961">Cell wall biogenesis/degradation</keyword>
<keyword evidence="7 8" id="KW-0133">Cell shape</keyword>
<keyword evidence="4 7" id="KW-0436">Ligase</keyword>
<keyword evidence="12" id="KW-1185">Reference proteome</keyword>
<feature type="domain" description="Mur ligase C-terminal" evidence="9">
    <location>
        <begin position="300"/>
        <end position="412"/>
    </location>
</feature>
<evidence type="ECO:0000256" key="1">
    <source>
        <dbReference type="ARBA" id="ARBA00004496"/>
    </source>
</evidence>
<comment type="subcellular location">
    <subcellularLocation>
        <location evidence="1 7 8">Cytoplasm</location>
    </subcellularLocation>
</comment>
<keyword evidence="7 8" id="KW-0573">Peptidoglycan synthesis</keyword>
<dbReference type="GO" id="GO:0051301">
    <property type="term" value="P:cell division"/>
    <property type="evidence" value="ECO:0007669"/>
    <property type="project" value="UniProtKB-KW"/>
</dbReference>
<dbReference type="InterPro" id="IPR013221">
    <property type="entry name" value="Mur_ligase_cen"/>
</dbReference>
<evidence type="ECO:0000313" key="12">
    <source>
        <dbReference type="Proteomes" id="UP000593892"/>
    </source>
</evidence>
<evidence type="ECO:0000256" key="4">
    <source>
        <dbReference type="ARBA" id="ARBA00022598"/>
    </source>
</evidence>
<comment type="pathway">
    <text evidence="2 7 8">Cell wall biogenesis; peptidoglycan biosynthesis.</text>
</comment>
<keyword evidence="3 7" id="KW-0963">Cytoplasm</keyword>
<evidence type="ECO:0000256" key="8">
    <source>
        <dbReference type="RuleBase" id="RU003664"/>
    </source>
</evidence>
<gene>
    <name evidence="7 11" type="primary">murD</name>
    <name evidence="11" type="ORF">IRI77_17265</name>
</gene>
<dbReference type="NCBIfam" id="TIGR01087">
    <property type="entry name" value="murD"/>
    <property type="match status" value="1"/>
</dbReference>
<dbReference type="EMBL" id="CP063849">
    <property type="protein sequence ID" value="QOY91624.1"/>
    <property type="molecule type" value="Genomic_DNA"/>
</dbReference>
<evidence type="ECO:0000259" key="10">
    <source>
        <dbReference type="Pfam" id="PF08245"/>
    </source>
</evidence>
<dbReference type="PANTHER" id="PTHR43692:SF1">
    <property type="entry name" value="UDP-N-ACETYLMURAMOYLALANINE--D-GLUTAMATE LIGASE"/>
    <property type="match status" value="1"/>
</dbReference>
<dbReference type="EC" id="6.3.2.9" evidence="7 8"/>
<evidence type="ECO:0000256" key="2">
    <source>
        <dbReference type="ARBA" id="ARBA00004752"/>
    </source>
</evidence>
<evidence type="ECO:0000256" key="7">
    <source>
        <dbReference type="HAMAP-Rule" id="MF_00639"/>
    </source>
</evidence>
<dbReference type="GO" id="GO:0008360">
    <property type="term" value="P:regulation of cell shape"/>
    <property type="evidence" value="ECO:0007669"/>
    <property type="project" value="UniProtKB-KW"/>
</dbReference>
<evidence type="ECO:0000256" key="3">
    <source>
        <dbReference type="ARBA" id="ARBA00022490"/>
    </source>
</evidence>
<dbReference type="SUPFAM" id="SSF53244">
    <property type="entry name" value="MurD-like peptide ligases, peptide-binding domain"/>
    <property type="match status" value="1"/>
</dbReference>
<dbReference type="UniPathway" id="UPA00219"/>